<proteinExistence type="predicted"/>
<reference evidence="3" key="1">
    <citation type="journal article" date="2019" name="Int. J. Syst. Evol. Microbiol.">
        <title>The Global Catalogue of Microorganisms (GCM) 10K type strain sequencing project: providing services to taxonomists for standard genome sequencing and annotation.</title>
        <authorList>
            <consortium name="The Broad Institute Genomics Platform"/>
            <consortium name="The Broad Institute Genome Sequencing Center for Infectious Disease"/>
            <person name="Wu L."/>
            <person name="Ma J."/>
        </authorList>
    </citation>
    <scope>NUCLEOTIDE SEQUENCE [LARGE SCALE GENOMIC DNA]</scope>
    <source>
        <strain evidence="3">KCTC 62195</strain>
    </source>
</reference>
<dbReference type="Gene3D" id="2.40.160.10">
    <property type="entry name" value="Porin"/>
    <property type="match status" value="1"/>
</dbReference>
<dbReference type="Proteomes" id="UP001595457">
    <property type="component" value="Unassembled WGS sequence"/>
</dbReference>
<protein>
    <recommendedName>
        <fullName evidence="4">Outer membrane porin, OprD family</fullName>
    </recommendedName>
</protein>
<evidence type="ECO:0000313" key="3">
    <source>
        <dbReference type="Proteomes" id="UP001595457"/>
    </source>
</evidence>
<dbReference type="InterPro" id="IPR023614">
    <property type="entry name" value="Porin_dom_sf"/>
</dbReference>
<evidence type="ECO:0000256" key="1">
    <source>
        <dbReference type="SAM" id="SignalP"/>
    </source>
</evidence>
<name>A0ABV7AUU5_9GAMM</name>
<feature type="signal peptide" evidence="1">
    <location>
        <begin position="1"/>
        <end position="24"/>
    </location>
</feature>
<comment type="caution">
    <text evidence="2">The sequence shown here is derived from an EMBL/GenBank/DDBJ whole genome shotgun (WGS) entry which is preliminary data.</text>
</comment>
<keyword evidence="3" id="KW-1185">Reference proteome</keyword>
<organism evidence="2 3">
    <name type="scientific">Azotobacter bryophylli</name>
    <dbReference type="NCBI Taxonomy" id="1986537"/>
    <lineage>
        <taxon>Bacteria</taxon>
        <taxon>Pseudomonadati</taxon>
        <taxon>Pseudomonadota</taxon>
        <taxon>Gammaproteobacteria</taxon>
        <taxon>Pseudomonadales</taxon>
        <taxon>Pseudomonadaceae</taxon>
        <taxon>Azotobacter</taxon>
    </lineage>
</organism>
<accession>A0ABV7AUU5</accession>
<evidence type="ECO:0008006" key="4">
    <source>
        <dbReference type="Google" id="ProtNLM"/>
    </source>
</evidence>
<sequence>MNLSFSKYFALSLIFLGVTAEAGAQSEEGAISDVITKGHVDGELRLYNFNRIYDGKDNRPDQHALSSALLLNGTTGSFHGFSIGASLAGVSDLGSKDDNPTKVDTTLMGDRSSYAAVTQAYLQYKRDWLTLKGGYQYLNTPWMSGSDIRVVPASYNAVTATFTPVKDWNITLLREFSWRSRTSSSYERDNLYYPAGYEDNHMFGGNGTLPSNARHDNGTYAAGTTYAIGGLKTQAWLYDFQNFAHLGYIDGSYTFKTGAGFDPVIGAQYAHETGGANNYLTDSTARVNTVVGGDKVKANAWGLDAGLLIPNGRFDIYYNKLEGSRNAVGGGALVSPFTVGYASDPLYTTSMIRGLVEMGPGHAWKAKFTYNMLDNKLQFTTAYAKYVTDYFGDSHDVHADLTYNFRGVLNGLSIRDRWERSSGGKNGLNPGNQAFTYNRVQVTYKF</sequence>
<dbReference type="EMBL" id="JBHRSJ010000029">
    <property type="protein sequence ID" value="MFC2973319.1"/>
    <property type="molecule type" value="Genomic_DNA"/>
</dbReference>
<evidence type="ECO:0000313" key="2">
    <source>
        <dbReference type="EMBL" id="MFC2973319.1"/>
    </source>
</evidence>
<dbReference type="RefSeq" id="WP_377815004.1">
    <property type="nucleotide sequence ID" value="NZ_JBHRSJ010000029.1"/>
</dbReference>
<feature type="chain" id="PRO_5045887690" description="Outer membrane porin, OprD family" evidence="1">
    <location>
        <begin position="25"/>
        <end position="446"/>
    </location>
</feature>
<keyword evidence="1" id="KW-0732">Signal</keyword>
<gene>
    <name evidence="2" type="ORF">ACFOJE_14005</name>
</gene>